<evidence type="ECO:0000313" key="5">
    <source>
        <dbReference type="EMBL" id="CAB4215846.1"/>
    </source>
</evidence>
<evidence type="ECO:0000313" key="2">
    <source>
        <dbReference type="EMBL" id="CAB4174921.1"/>
    </source>
</evidence>
<feature type="transmembrane region" description="Helical" evidence="1">
    <location>
        <begin position="6"/>
        <end position="32"/>
    </location>
</feature>
<evidence type="ECO:0000313" key="6">
    <source>
        <dbReference type="EMBL" id="CAB5230638.1"/>
    </source>
</evidence>
<reference evidence="3" key="1">
    <citation type="submission" date="2020-05" db="EMBL/GenBank/DDBJ databases">
        <authorList>
            <person name="Chiriac C."/>
            <person name="Salcher M."/>
            <person name="Ghai R."/>
            <person name="Kavagutti S V."/>
        </authorList>
    </citation>
    <scope>NUCLEOTIDE SEQUENCE</scope>
</reference>
<protein>
    <submittedName>
        <fullName evidence="3">Uncharacterized protein</fullName>
    </submittedName>
</protein>
<keyword evidence="1" id="KW-1133">Transmembrane helix</keyword>
<proteinExistence type="predicted"/>
<evidence type="ECO:0000313" key="4">
    <source>
        <dbReference type="EMBL" id="CAB4193659.1"/>
    </source>
</evidence>
<dbReference type="EMBL" id="LR797194">
    <property type="protein sequence ID" value="CAB4193659.1"/>
    <property type="molecule type" value="Genomic_DNA"/>
</dbReference>
<sequence length="50" mass="5645">MIWLKMAVGWITVTLTSIILVAMGAFTIGLCWRLAELAYKIGYELCTTFM</sequence>
<organism evidence="3">
    <name type="scientific">uncultured Caudovirales phage</name>
    <dbReference type="NCBI Taxonomy" id="2100421"/>
    <lineage>
        <taxon>Viruses</taxon>
        <taxon>Duplodnaviria</taxon>
        <taxon>Heunggongvirae</taxon>
        <taxon>Uroviricota</taxon>
        <taxon>Caudoviricetes</taxon>
        <taxon>Peduoviridae</taxon>
        <taxon>Maltschvirus</taxon>
        <taxon>Maltschvirus maltsch</taxon>
    </lineage>
</organism>
<dbReference type="EMBL" id="LR798422">
    <property type="protein sequence ID" value="CAB5230638.1"/>
    <property type="molecule type" value="Genomic_DNA"/>
</dbReference>
<dbReference type="EMBL" id="LR797079">
    <property type="protein sequence ID" value="CAB4185160.1"/>
    <property type="molecule type" value="Genomic_DNA"/>
</dbReference>
<keyword evidence="1" id="KW-0812">Transmembrane</keyword>
<gene>
    <name evidence="3" type="ORF">UFOVP1123_25</name>
    <name evidence="4" type="ORF">UFOVP1239_125</name>
    <name evidence="5" type="ORF">UFOVP1484_29</name>
    <name evidence="6" type="ORF">UFOVP1577_35</name>
    <name evidence="2" type="ORF">UFOVP961_97</name>
</gene>
<dbReference type="EMBL" id="LR797435">
    <property type="protein sequence ID" value="CAB4215846.1"/>
    <property type="molecule type" value="Genomic_DNA"/>
</dbReference>
<dbReference type="EMBL" id="LR796912">
    <property type="protein sequence ID" value="CAB4174921.1"/>
    <property type="molecule type" value="Genomic_DNA"/>
</dbReference>
<name>A0A6J5QKL5_9CAUD</name>
<evidence type="ECO:0000256" key="1">
    <source>
        <dbReference type="SAM" id="Phobius"/>
    </source>
</evidence>
<accession>A0A6J5QKL5</accession>
<evidence type="ECO:0000313" key="3">
    <source>
        <dbReference type="EMBL" id="CAB4185160.1"/>
    </source>
</evidence>
<keyword evidence="1" id="KW-0472">Membrane</keyword>